<gene>
    <name evidence="1" type="ORF">MEDL_19271</name>
</gene>
<proteinExistence type="predicted"/>
<keyword evidence="2" id="KW-1185">Reference proteome</keyword>
<sequence>MKSTKDHEVISFCNKREDSTASTEVLSEVISSIFNSYTTLPVSNLLCSDDDIVFIQSSTVYGQNRIIKGKMLKTSIRSLMSLDEKIFDIELDKNGAVLFTQLSDVAESPIQMLLPSGEMKTVLDPKPMRLLALHLNKDNELICGLREQGSPLPVHEFSVRQVVVFGKDYKKKITIETDINGTKLFRYPSRIRTDSKNNIYVLDRRNTDQTGRIVATDKSGRLKFTYCGPNDFESFMPTSIVITPSDNIVLSVKSQDALLVLSSKGNLIAKQFVHELDITTPSALCIDSEDFY</sequence>
<dbReference type="Proteomes" id="UP000683360">
    <property type="component" value="Unassembled WGS sequence"/>
</dbReference>
<dbReference type="Gene3D" id="2.120.10.30">
    <property type="entry name" value="TolB, C-terminal domain"/>
    <property type="match status" value="1"/>
</dbReference>
<comment type="caution">
    <text evidence="1">The sequence shown here is derived from an EMBL/GenBank/DDBJ whole genome shotgun (WGS) entry which is preliminary data.</text>
</comment>
<dbReference type="AlphaFoldDB" id="A0A8S3R9J4"/>
<reference evidence="1" key="1">
    <citation type="submission" date="2021-03" db="EMBL/GenBank/DDBJ databases">
        <authorList>
            <person name="Bekaert M."/>
        </authorList>
    </citation>
    <scope>NUCLEOTIDE SEQUENCE</scope>
</reference>
<name>A0A8S3R9J4_MYTED</name>
<dbReference type="InterPro" id="IPR011042">
    <property type="entry name" value="6-blade_b-propeller_TolB-like"/>
</dbReference>
<dbReference type="SUPFAM" id="SSF63829">
    <property type="entry name" value="Calcium-dependent phosphotriesterase"/>
    <property type="match status" value="1"/>
</dbReference>
<dbReference type="OrthoDB" id="6265224at2759"/>
<dbReference type="EMBL" id="CAJPWZ010000984">
    <property type="protein sequence ID" value="CAG2204855.1"/>
    <property type="molecule type" value="Genomic_DNA"/>
</dbReference>
<organism evidence="1 2">
    <name type="scientific">Mytilus edulis</name>
    <name type="common">Blue mussel</name>
    <dbReference type="NCBI Taxonomy" id="6550"/>
    <lineage>
        <taxon>Eukaryota</taxon>
        <taxon>Metazoa</taxon>
        <taxon>Spiralia</taxon>
        <taxon>Lophotrochozoa</taxon>
        <taxon>Mollusca</taxon>
        <taxon>Bivalvia</taxon>
        <taxon>Autobranchia</taxon>
        <taxon>Pteriomorphia</taxon>
        <taxon>Mytilida</taxon>
        <taxon>Mytiloidea</taxon>
        <taxon>Mytilidae</taxon>
        <taxon>Mytilinae</taxon>
        <taxon>Mytilus</taxon>
    </lineage>
</organism>
<accession>A0A8S3R9J4</accession>
<protein>
    <submittedName>
        <fullName evidence="1">Uncharacterized protein</fullName>
    </submittedName>
</protein>
<evidence type="ECO:0000313" key="2">
    <source>
        <dbReference type="Proteomes" id="UP000683360"/>
    </source>
</evidence>
<evidence type="ECO:0000313" key="1">
    <source>
        <dbReference type="EMBL" id="CAG2204855.1"/>
    </source>
</evidence>